<evidence type="ECO:0000313" key="2">
    <source>
        <dbReference type="Proteomes" id="UP000034894"/>
    </source>
</evidence>
<sequence>MSKSPDFNRLQRFDWDVSNINKNKEKHKVEHQECEEIFTNKPLVFIEDKQHSQTENRWGALGKTNKGRLLVIYFTIRTDKIRVISARDQGKKDRLAYKLAENLSKKQSKERGDKSK</sequence>
<gene>
    <name evidence="1" type="ORF">UV73_C0003G0022</name>
</gene>
<dbReference type="Proteomes" id="UP000034894">
    <property type="component" value="Unassembled WGS sequence"/>
</dbReference>
<comment type="caution">
    <text evidence="1">The sequence shown here is derived from an EMBL/GenBank/DDBJ whole genome shotgun (WGS) entry which is preliminary data.</text>
</comment>
<dbReference type="Gene3D" id="3.10.450.530">
    <property type="entry name" value="Ribonuclease toxin, BrnT, of type II toxin-antitoxin system"/>
    <property type="match status" value="1"/>
</dbReference>
<dbReference type="EMBL" id="LCFP01000003">
    <property type="protein sequence ID" value="KKS98080.1"/>
    <property type="molecule type" value="Genomic_DNA"/>
</dbReference>
<accession>A0A0G1DJQ4</accession>
<dbReference type="InterPro" id="IPR007460">
    <property type="entry name" value="BrnT_toxin"/>
</dbReference>
<evidence type="ECO:0000313" key="1">
    <source>
        <dbReference type="EMBL" id="KKS98080.1"/>
    </source>
</evidence>
<dbReference type="Pfam" id="PF04365">
    <property type="entry name" value="BrnT_toxin"/>
    <property type="match status" value="1"/>
</dbReference>
<organism evidence="1 2">
    <name type="scientific">Candidatus Gottesmanbacteria bacterium GW2011_GWA2_43_14</name>
    <dbReference type="NCBI Taxonomy" id="1618443"/>
    <lineage>
        <taxon>Bacteria</taxon>
        <taxon>Candidatus Gottesmaniibacteriota</taxon>
    </lineage>
</organism>
<name>A0A0G1DJQ4_9BACT</name>
<reference evidence="1 2" key="1">
    <citation type="journal article" date="2015" name="Nature">
        <title>rRNA introns, odd ribosomes, and small enigmatic genomes across a large radiation of phyla.</title>
        <authorList>
            <person name="Brown C.T."/>
            <person name="Hug L.A."/>
            <person name="Thomas B.C."/>
            <person name="Sharon I."/>
            <person name="Castelle C.J."/>
            <person name="Singh A."/>
            <person name="Wilkins M.J."/>
            <person name="Williams K.H."/>
            <person name="Banfield J.F."/>
        </authorList>
    </citation>
    <scope>NUCLEOTIDE SEQUENCE [LARGE SCALE GENOMIC DNA]</scope>
</reference>
<protein>
    <recommendedName>
        <fullName evidence="3">BrnT family toxin</fullName>
    </recommendedName>
</protein>
<evidence type="ECO:0008006" key="3">
    <source>
        <dbReference type="Google" id="ProtNLM"/>
    </source>
</evidence>
<proteinExistence type="predicted"/>
<dbReference type="AlphaFoldDB" id="A0A0G1DJQ4"/>
<dbReference type="STRING" id="1618443.UV73_C0003G0022"/>
<dbReference type="InterPro" id="IPR038573">
    <property type="entry name" value="BrnT_sf"/>
</dbReference>